<protein>
    <submittedName>
        <fullName evidence="2">Uncharacterized protein</fullName>
    </submittedName>
</protein>
<gene>
    <name evidence="2" type="ORF">KIL84_011967</name>
</gene>
<proteinExistence type="predicted"/>
<feature type="compositionally biased region" description="Polar residues" evidence="1">
    <location>
        <begin position="28"/>
        <end position="37"/>
    </location>
</feature>
<evidence type="ECO:0000313" key="2">
    <source>
        <dbReference type="EMBL" id="KAH1178265.1"/>
    </source>
</evidence>
<reference evidence="2" key="1">
    <citation type="submission" date="2021-09" db="EMBL/GenBank/DDBJ databases">
        <title>The genome of Mauremys mutica provides insights into the evolution of semi-aquatic lifestyle.</title>
        <authorList>
            <person name="Gong S."/>
            <person name="Gao Y."/>
        </authorList>
    </citation>
    <scope>NUCLEOTIDE SEQUENCE</scope>
    <source>
        <strain evidence="2">MM-2020</strain>
        <tissue evidence="2">Muscle</tissue>
    </source>
</reference>
<dbReference type="Proteomes" id="UP000827986">
    <property type="component" value="Unassembled WGS sequence"/>
</dbReference>
<comment type="caution">
    <text evidence="2">The sequence shown here is derived from an EMBL/GenBank/DDBJ whole genome shotgun (WGS) entry which is preliminary data.</text>
</comment>
<evidence type="ECO:0000313" key="3">
    <source>
        <dbReference type="Proteomes" id="UP000827986"/>
    </source>
</evidence>
<feature type="region of interest" description="Disordered" evidence="1">
    <location>
        <begin position="1"/>
        <end position="40"/>
    </location>
</feature>
<sequence length="95" mass="10599">MESALTLAPEQHFDSGPITGIPERSTAPRPSTGQHWSPSMVLAKKPKKAVRVPIYREIDSNNSEKWQFPENSSGLINMICHAPCRLLHAHLISTR</sequence>
<keyword evidence="3" id="KW-1185">Reference proteome</keyword>
<dbReference type="EMBL" id="JAHDVG010000474">
    <property type="protein sequence ID" value="KAH1178265.1"/>
    <property type="molecule type" value="Genomic_DNA"/>
</dbReference>
<dbReference type="AlphaFoldDB" id="A0A9D3XFS6"/>
<organism evidence="2 3">
    <name type="scientific">Mauremys mutica</name>
    <name type="common">yellowpond turtle</name>
    <dbReference type="NCBI Taxonomy" id="74926"/>
    <lineage>
        <taxon>Eukaryota</taxon>
        <taxon>Metazoa</taxon>
        <taxon>Chordata</taxon>
        <taxon>Craniata</taxon>
        <taxon>Vertebrata</taxon>
        <taxon>Euteleostomi</taxon>
        <taxon>Archelosauria</taxon>
        <taxon>Testudinata</taxon>
        <taxon>Testudines</taxon>
        <taxon>Cryptodira</taxon>
        <taxon>Durocryptodira</taxon>
        <taxon>Testudinoidea</taxon>
        <taxon>Geoemydidae</taxon>
        <taxon>Geoemydinae</taxon>
        <taxon>Mauremys</taxon>
    </lineage>
</organism>
<name>A0A9D3XFS6_9SAUR</name>
<evidence type="ECO:0000256" key="1">
    <source>
        <dbReference type="SAM" id="MobiDB-lite"/>
    </source>
</evidence>
<accession>A0A9D3XFS6</accession>